<feature type="compositionally biased region" description="Low complexity" evidence="1">
    <location>
        <begin position="60"/>
        <end position="72"/>
    </location>
</feature>
<proteinExistence type="predicted"/>
<comment type="caution">
    <text evidence="2">The sequence shown here is derived from an EMBL/GenBank/DDBJ whole genome shotgun (WGS) entry which is preliminary data.</text>
</comment>
<feature type="compositionally biased region" description="Polar residues" evidence="1">
    <location>
        <begin position="1"/>
        <end position="11"/>
    </location>
</feature>
<accession>A0ABP1RMQ7</accession>
<protein>
    <submittedName>
        <fullName evidence="2">Uncharacterized protein</fullName>
    </submittedName>
</protein>
<feature type="compositionally biased region" description="Basic and acidic residues" evidence="1">
    <location>
        <begin position="42"/>
        <end position="54"/>
    </location>
</feature>
<reference evidence="2 3" key="1">
    <citation type="submission" date="2024-08" db="EMBL/GenBank/DDBJ databases">
        <authorList>
            <person name="Cucini C."/>
            <person name="Frati F."/>
        </authorList>
    </citation>
    <scope>NUCLEOTIDE SEQUENCE [LARGE SCALE GENOMIC DNA]</scope>
</reference>
<evidence type="ECO:0000256" key="1">
    <source>
        <dbReference type="SAM" id="MobiDB-lite"/>
    </source>
</evidence>
<name>A0ABP1RMQ7_9HEXA</name>
<dbReference type="InterPro" id="IPR001969">
    <property type="entry name" value="Aspartic_peptidase_AS"/>
</dbReference>
<feature type="region of interest" description="Disordered" evidence="1">
    <location>
        <begin position="1"/>
        <end position="72"/>
    </location>
</feature>
<dbReference type="PROSITE" id="PS00141">
    <property type="entry name" value="ASP_PROTEASE"/>
    <property type="match status" value="1"/>
</dbReference>
<gene>
    <name evidence="2" type="ORF">ODALV1_LOCUS24014</name>
</gene>
<evidence type="ECO:0000313" key="3">
    <source>
        <dbReference type="Proteomes" id="UP001642540"/>
    </source>
</evidence>
<sequence length="118" mass="12200">MPRATAQNTVPPASKKPENAVKGRTEEKKKSPSLTPSESESEEKSSNPEPKSKENGGVGKETATTGAAIIEGTDGALPIVPVWIKGPKGTVKSYALLDTGASRSLVEEGLAEELGLDG</sequence>
<dbReference type="Proteomes" id="UP001642540">
    <property type="component" value="Unassembled WGS sequence"/>
</dbReference>
<dbReference type="EMBL" id="CAXLJM020000086">
    <property type="protein sequence ID" value="CAL8131067.1"/>
    <property type="molecule type" value="Genomic_DNA"/>
</dbReference>
<feature type="compositionally biased region" description="Basic and acidic residues" evidence="1">
    <location>
        <begin position="15"/>
        <end position="30"/>
    </location>
</feature>
<organism evidence="2 3">
    <name type="scientific">Orchesella dallaii</name>
    <dbReference type="NCBI Taxonomy" id="48710"/>
    <lineage>
        <taxon>Eukaryota</taxon>
        <taxon>Metazoa</taxon>
        <taxon>Ecdysozoa</taxon>
        <taxon>Arthropoda</taxon>
        <taxon>Hexapoda</taxon>
        <taxon>Collembola</taxon>
        <taxon>Entomobryomorpha</taxon>
        <taxon>Entomobryoidea</taxon>
        <taxon>Orchesellidae</taxon>
        <taxon>Orchesellinae</taxon>
        <taxon>Orchesella</taxon>
    </lineage>
</organism>
<evidence type="ECO:0000313" key="2">
    <source>
        <dbReference type="EMBL" id="CAL8131067.1"/>
    </source>
</evidence>
<keyword evidence="3" id="KW-1185">Reference proteome</keyword>